<feature type="transmembrane region" description="Helical" evidence="1">
    <location>
        <begin position="38"/>
        <end position="59"/>
    </location>
</feature>
<comment type="caution">
    <text evidence="2">The sequence shown here is derived from an EMBL/GenBank/DDBJ whole genome shotgun (WGS) entry which is preliminary data.</text>
</comment>
<sequence length="312" mass="33765">MWPDIEVLVLNADDETAAVGIDDIMCSPGLLLSTSPPVAYDFGLLVVVFFCFQLGTYVWNLELSFSHVASDAVGSSCPSKKCTAVVPYGCGRGACYLGSAMLLVVASRWSFADLNFLLVLLFGYVLIRIGKAGWLGLLNVARIRALALKSGDAAVWGSVAASWVLEADTDSDSRLEWGCVDVLDLLSGSCLSMQIKKTALTLVEGRCSFRWLWNQLGPGVLFLPPDACFAGVRVWRVAVGFCFYVKGFFCVVATMLNSRMTLSWIRIGLSAGLGVERSSASLWAHADAALSAFGCNRQQHSVLLQQCRCFVL</sequence>
<evidence type="ECO:0000256" key="1">
    <source>
        <dbReference type="SAM" id="Phobius"/>
    </source>
</evidence>
<accession>A0AAD3TM97</accession>
<organism evidence="2 3">
    <name type="scientific">Nepenthes gracilis</name>
    <name type="common">Slender pitcher plant</name>
    <dbReference type="NCBI Taxonomy" id="150966"/>
    <lineage>
        <taxon>Eukaryota</taxon>
        <taxon>Viridiplantae</taxon>
        <taxon>Streptophyta</taxon>
        <taxon>Embryophyta</taxon>
        <taxon>Tracheophyta</taxon>
        <taxon>Spermatophyta</taxon>
        <taxon>Magnoliopsida</taxon>
        <taxon>eudicotyledons</taxon>
        <taxon>Gunneridae</taxon>
        <taxon>Pentapetalae</taxon>
        <taxon>Caryophyllales</taxon>
        <taxon>Nepenthaceae</taxon>
        <taxon>Nepenthes</taxon>
    </lineage>
</organism>
<dbReference type="EMBL" id="BSYO01000040">
    <property type="protein sequence ID" value="GMH31714.1"/>
    <property type="molecule type" value="Genomic_DNA"/>
</dbReference>
<evidence type="ECO:0008006" key="4">
    <source>
        <dbReference type="Google" id="ProtNLM"/>
    </source>
</evidence>
<dbReference type="Proteomes" id="UP001279734">
    <property type="component" value="Unassembled WGS sequence"/>
</dbReference>
<feature type="transmembrane region" description="Helical" evidence="1">
    <location>
        <begin position="109"/>
        <end position="127"/>
    </location>
</feature>
<proteinExistence type="predicted"/>
<feature type="transmembrane region" description="Helical" evidence="1">
    <location>
        <begin position="234"/>
        <end position="256"/>
    </location>
</feature>
<name>A0AAD3TM97_NEPGR</name>
<keyword evidence="1" id="KW-0812">Transmembrane</keyword>
<evidence type="ECO:0000313" key="2">
    <source>
        <dbReference type="EMBL" id="GMH31714.1"/>
    </source>
</evidence>
<evidence type="ECO:0000313" key="3">
    <source>
        <dbReference type="Proteomes" id="UP001279734"/>
    </source>
</evidence>
<keyword evidence="1" id="KW-1133">Transmembrane helix</keyword>
<reference evidence="2" key="1">
    <citation type="submission" date="2023-05" db="EMBL/GenBank/DDBJ databases">
        <title>Nepenthes gracilis genome sequencing.</title>
        <authorList>
            <person name="Fukushima K."/>
        </authorList>
    </citation>
    <scope>NUCLEOTIDE SEQUENCE</scope>
    <source>
        <strain evidence="2">SING2019-196</strain>
    </source>
</reference>
<protein>
    <recommendedName>
        <fullName evidence="4">Transmembrane protein</fullName>
    </recommendedName>
</protein>
<keyword evidence="1" id="KW-0472">Membrane</keyword>
<keyword evidence="3" id="KW-1185">Reference proteome</keyword>
<gene>
    <name evidence="2" type="ORF">Nepgr_033558</name>
</gene>
<dbReference type="AlphaFoldDB" id="A0AAD3TM97"/>